<dbReference type="GO" id="GO:0016279">
    <property type="term" value="F:protein-lysine N-methyltransferase activity"/>
    <property type="evidence" value="ECO:0007669"/>
    <property type="project" value="TreeGrafter"/>
</dbReference>
<sequence>MPATRQQLDTLLEWACENGTKIHSEVNFEIGINGVGAYFNNKSGGEVVIQEPLISVPESIMITPKLVTDYFATTAEGKKLINKVSSVELFKLFLSKFKDGESQEEIGIKFKPFFKILPSAKDLNIPFFWKEKETALLQNTDAEFFLQNSLTLLYEGWVKISRILGGDPKQEFSLDEWYKWTENDSGDWLDFPSYVWASCILSSRGFPSILIEPGVKEERLILVPIMDLTNHVNDAQVKWIPKFENHTKFIDFNALDKFPSGKQEIYNNYGSKDNLTLLFGYGFIDENNKYGKTTISMQLDLNSVNKAISLGVAIPDKPLQTFEISHEQPINEVFLDMMQANLKLDYEISFKTHRTKLEAIEQMLSIYEVKLNQMKQKDDFKKVNNATVIKTIKGYKKCQRLLIQKSYDELNRLLKSSLKESKAVLFKKIYANDGEFSRLVENFYQFANLEESKHQDYYDYIVILYILLSKEGWIKQKLGQMRKIIGEITPADEMREIYQNKMKIPQIAKEITIDEWFIADKVYDVMVYTKVSNGETYLINN</sequence>
<dbReference type="STRING" id="984485.A0A1E4RGV0"/>
<dbReference type="Gene3D" id="3.90.1410.10">
    <property type="entry name" value="set domain protein methyltransferase, domain 1"/>
    <property type="match status" value="1"/>
</dbReference>
<dbReference type="PANTHER" id="PTHR13271:SF147">
    <property type="entry name" value="PROTEIN-LYSINE N-METHYLTRANSFERASE EFM1-RELATED"/>
    <property type="match status" value="1"/>
</dbReference>
<accession>A0A1E4RGV0</accession>
<dbReference type="OrthoDB" id="42889at2759"/>
<dbReference type="Proteomes" id="UP000095085">
    <property type="component" value="Unassembled WGS sequence"/>
</dbReference>
<dbReference type="GeneID" id="30994743"/>
<evidence type="ECO:0000313" key="2">
    <source>
        <dbReference type="Proteomes" id="UP000095085"/>
    </source>
</evidence>
<protein>
    <submittedName>
        <fullName evidence="1">SET domain-containing protein</fullName>
    </submittedName>
</protein>
<name>A0A1E4RGV0_9ASCO</name>
<dbReference type="RefSeq" id="XP_020075503.1">
    <property type="nucleotide sequence ID" value="XM_020220193.1"/>
</dbReference>
<dbReference type="EMBL" id="KV454542">
    <property type="protein sequence ID" value="ODV66436.1"/>
    <property type="molecule type" value="Genomic_DNA"/>
</dbReference>
<gene>
    <name evidence="1" type="ORF">HYPBUDRAFT_149305</name>
</gene>
<dbReference type="GO" id="GO:0005634">
    <property type="term" value="C:nucleus"/>
    <property type="evidence" value="ECO:0007669"/>
    <property type="project" value="TreeGrafter"/>
</dbReference>
<proteinExistence type="predicted"/>
<dbReference type="PANTHER" id="PTHR13271">
    <property type="entry name" value="UNCHARACTERIZED PUTATIVE METHYLTRANSFERASE"/>
    <property type="match status" value="1"/>
</dbReference>
<organism evidence="1 2">
    <name type="scientific">Hyphopichia burtonii NRRL Y-1933</name>
    <dbReference type="NCBI Taxonomy" id="984485"/>
    <lineage>
        <taxon>Eukaryota</taxon>
        <taxon>Fungi</taxon>
        <taxon>Dikarya</taxon>
        <taxon>Ascomycota</taxon>
        <taxon>Saccharomycotina</taxon>
        <taxon>Pichiomycetes</taxon>
        <taxon>Debaryomycetaceae</taxon>
        <taxon>Hyphopichia</taxon>
    </lineage>
</organism>
<evidence type="ECO:0000313" key="1">
    <source>
        <dbReference type="EMBL" id="ODV66436.1"/>
    </source>
</evidence>
<dbReference type="InterPro" id="IPR050600">
    <property type="entry name" value="SETD3_SETD6_MTase"/>
</dbReference>
<dbReference type="SUPFAM" id="SSF82199">
    <property type="entry name" value="SET domain"/>
    <property type="match status" value="1"/>
</dbReference>
<dbReference type="InterPro" id="IPR046341">
    <property type="entry name" value="SET_dom_sf"/>
</dbReference>
<keyword evidence="2" id="KW-1185">Reference proteome</keyword>
<reference evidence="2" key="1">
    <citation type="submission" date="2016-05" db="EMBL/GenBank/DDBJ databases">
        <title>Comparative genomics of biotechnologically important yeasts.</title>
        <authorList>
            <consortium name="DOE Joint Genome Institute"/>
            <person name="Riley R."/>
            <person name="Haridas S."/>
            <person name="Wolfe K.H."/>
            <person name="Lopes M.R."/>
            <person name="Hittinger C.T."/>
            <person name="Goker M."/>
            <person name="Salamov A."/>
            <person name="Wisecaver J."/>
            <person name="Long T.M."/>
            <person name="Aerts A.L."/>
            <person name="Barry K."/>
            <person name="Choi C."/>
            <person name="Clum A."/>
            <person name="Coughlan A.Y."/>
            <person name="Deshpande S."/>
            <person name="Douglass A.P."/>
            <person name="Hanson S.J."/>
            <person name="Klenk H.-P."/>
            <person name="Labutti K."/>
            <person name="Lapidus A."/>
            <person name="Lindquist E."/>
            <person name="Lipzen A."/>
            <person name="Meier-Kolthoff J.P."/>
            <person name="Ohm R.A."/>
            <person name="Otillar R.P."/>
            <person name="Pangilinan J."/>
            <person name="Peng Y."/>
            <person name="Rokas A."/>
            <person name="Rosa C.A."/>
            <person name="Scheuner C."/>
            <person name="Sibirny A.A."/>
            <person name="Slot J.C."/>
            <person name="Stielow J.B."/>
            <person name="Sun H."/>
            <person name="Kurtzman C.P."/>
            <person name="Blackwell M."/>
            <person name="Grigoriev I.V."/>
            <person name="Jeffries T.W."/>
        </authorList>
    </citation>
    <scope>NUCLEOTIDE SEQUENCE [LARGE SCALE GENOMIC DNA]</scope>
    <source>
        <strain evidence="2">NRRL Y-1933</strain>
    </source>
</reference>
<dbReference type="AlphaFoldDB" id="A0A1E4RGV0"/>